<sequence length="152" mass="16698">MEKLVALPSSIGMLKGLVKLDVSWCPKHKNLPEEIGQCLEDGVHSVFPLVNEGLCSLEILNLSFCNLIDGGLSEDIGCLSSLKELHINGNNFVHLPESIAQLGDLETLYLSNCKRLPQLPEFSKQLHTISAYWSNDLICNSLFQNISSASDS</sequence>
<name>A0AAF0TYX2_SOLVR</name>
<organism evidence="1 2">
    <name type="scientific">Solanum verrucosum</name>
    <dbReference type="NCBI Taxonomy" id="315347"/>
    <lineage>
        <taxon>Eukaryota</taxon>
        <taxon>Viridiplantae</taxon>
        <taxon>Streptophyta</taxon>
        <taxon>Embryophyta</taxon>
        <taxon>Tracheophyta</taxon>
        <taxon>Spermatophyta</taxon>
        <taxon>Magnoliopsida</taxon>
        <taxon>eudicotyledons</taxon>
        <taxon>Gunneridae</taxon>
        <taxon>Pentapetalae</taxon>
        <taxon>asterids</taxon>
        <taxon>lamiids</taxon>
        <taxon>Solanales</taxon>
        <taxon>Solanaceae</taxon>
        <taxon>Solanoideae</taxon>
        <taxon>Solaneae</taxon>
        <taxon>Solanum</taxon>
    </lineage>
</organism>
<gene>
    <name evidence="1" type="ORF">MTR67_025690</name>
</gene>
<accession>A0AAF0TYX2</accession>
<keyword evidence="2" id="KW-1185">Reference proteome</keyword>
<dbReference type="PANTHER" id="PTHR45752:SF195">
    <property type="entry name" value="LEUCINE-RICH REPEAT (LRR) FAMILY PROTEIN-RELATED"/>
    <property type="match status" value="1"/>
</dbReference>
<dbReference type="AlphaFoldDB" id="A0AAF0TYX2"/>
<dbReference type="InterPro" id="IPR001611">
    <property type="entry name" value="Leu-rich_rpt"/>
</dbReference>
<protein>
    <submittedName>
        <fullName evidence="1">Uncharacterized protein</fullName>
    </submittedName>
</protein>
<dbReference type="SUPFAM" id="SSF52047">
    <property type="entry name" value="RNI-like"/>
    <property type="match status" value="1"/>
</dbReference>
<evidence type="ECO:0000313" key="2">
    <source>
        <dbReference type="Proteomes" id="UP001234989"/>
    </source>
</evidence>
<evidence type="ECO:0000313" key="1">
    <source>
        <dbReference type="EMBL" id="WMV32305.1"/>
    </source>
</evidence>
<dbReference type="InterPro" id="IPR050715">
    <property type="entry name" value="LRR-SigEffector_domain"/>
</dbReference>
<reference evidence="1" key="1">
    <citation type="submission" date="2023-08" db="EMBL/GenBank/DDBJ databases">
        <title>A de novo genome assembly of Solanum verrucosum Schlechtendal, a Mexican diploid species geographically isolated from the other diploid A-genome species in potato relatives.</title>
        <authorList>
            <person name="Hosaka K."/>
        </authorList>
    </citation>
    <scope>NUCLEOTIDE SEQUENCE</scope>
    <source>
        <tissue evidence="1">Young leaves</tissue>
    </source>
</reference>
<dbReference type="Proteomes" id="UP001234989">
    <property type="component" value="Chromosome 6"/>
</dbReference>
<proteinExistence type="predicted"/>
<dbReference type="PANTHER" id="PTHR45752">
    <property type="entry name" value="LEUCINE-RICH REPEAT-CONTAINING"/>
    <property type="match status" value="1"/>
</dbReference>
<dbReference type="InterPro" id="IPR032675">
    <property type="entry name" value="LRR_dom_sf"/>
</dbReference>
<dbReference type="Gene3D" id="3.80.10.10">
    <property type="entry name" value="Ribonuclease Inhibitor"/>
    <property type="match status" value="1"/>
</dbReference>
<dbReference type="EMBL" id="CP133617">
    <property type="protein sequence ID" value="WMV32305.1"/>
    <property type="molecule type" value="Genomic_DNA"/>
</dbReference>
<dbReference type="Pfam" id="PF00560">
    <property type="entry name" value="LRR_1"/>
    <property type="match status" value="3"/>
</dbReference>